<evidence type="ECO:0000256" key="3">
    <source>
        <dbReference type="SAM" id="MobiDB-lite"/>
    </source>
</evidence>
<evidence type="ECO:0000313" key="5">
    <source>
        <dbReference type="EMBL" id="MEN2785200.1"/>
    </source>
</evidence>
<dbReference type="InterPro" id="IPR029063">
    <property type="entry name" value="SAM-dependent_MTases_sf"/>
</dbReference>
<reference evidence="5 6" key="1">
    <citation type="submission" date="2024-05" db="EMBL/GenBank/DDBJ databases">
        <authorList>
            <person name="Liu Q."/>
            <person name="Xin Y.-H."/>
        </authorList>
    </citation>
    <scope>NUCLEOTIDE SEQUENCE [LARGE SCALE GENOMIC DNA]</scope>
    <source>
        <strain evidence="5 6">CGMCC 1.15349</strain>
    </source>
</reference>
<protein>
    <submittedName>
        <fullName evidence="5">Methyltransferase domain-containing protein</fullName>
    </submittedName>
</protein>
<organism evidence="5 6">
    <name type="scientific">Sphingomonas qilianensis</name>
    <dbReference type="NCBI Taxonomy" id="1736690"/>
    <lineage>
        <taxon>Bacteria</taxon>
        <taxon>Pseudomonadati</taxon>
        <taxon>Pseudomonadota</taxon>
        <taxon>Alphaproteobacteria</taxon>
        <taxon>Sphingomonadales</taxon>
        <taxon>Sphingomonadaceae</taxon>
        <taxon>Sphingomonas</taxon>
    </lineage>
</organism>
<evidence type="ECO:0000313" key="6">
    <source>
        <dbReference type="Proteomes" id="UP001404104"/>
    </source>
</evidence>
<evidence type="ECO:0000256" key="2">
    <source>
        <dbReference type="ARBA" id="ARBA00022679"/>
    </source>
</evidence>
<dbReference type="SUPFAM" id="SSF53335">
    <property type="entry name" value="S-adenosyl-L-methionine-dependent methyltransferases"/>
    <property type="match status" value="1"/>
</dbReference>
<proteinExistence type="predicted"/>
<accession>A0ABU9XQ57</accession>
<evidence type="ECO:0000259" key="4">
    <source>
        <dbReference type="Pfam" id="PF08241"/>
    </source>
</evidence>
<dbReference type="RefSeq" id="WP_345862620.1">
    <property type="nucleotide sequence ID" value="NZ_JBDIMF010000001.1"/>
</dbReference>
<name>A0ABU9XQ57_9SPHN</name>
<dbReference type="PANTHER" id="PTHR13090:SF1">
    <property type="entry name" value="ARGININE-HYDROXYLASE NDUFAF5, MITOCHONDRIAL"/>
    <property type="match status" value="1"/>
</dbReference>
<sequence length="278" mass="29757">MTPPDIFDRRLRRLRRDRAAPGYAGFDFLRAHMLEGIGDRLDSVTRPFTDVLDLGCFDASFAPPPGARITRLDPGAAFATAAGAVQAEEDQANFPDASFDLIVAAGTLDTVSDLPGALVLARRALRPDGLFIAAFTGGSTLSALRATLREAEGDAPAARIHPQVEVRAAGDLLSRAGFALPVADVETLSVRYRDLWSLLRDLRGMAATNLLPGTPPLSRTTLARAAQIFADRADPDGRTPERFDIIYLTGWAPAPTQPQPARRGSATASLTDALARRD</sequence>
<keyword evidence="1 5" id="KW-0489">Methyltransferase</keyword>
<dbReference type="PANTHER" id="PTHR13090">
    <property type="entry name" value="ARGININE-HYDROXYLASE NDUFAF5, MITOCHONDRIAL"/>
    <property type="match status" value="1"/>
</dbReference>
<dbReference type="InterPro" id="IPR013216">
    <property type="entry name" value="Methyltransf_11"/>
</dbReference>
<gene>
    <name evidence="5" type="ORF">ABC969_02060</name>
</gene>
<keyword evidence="2" id="KW-0808">Transferase</keyword>
<dbReference type="Proteomes" id="UP001404104">
    <property type="component" value="Unassembled WGS sequence"/>
</dbReference>
<dbReference type="EMBL" id="JBDIMF010000001">
    <property type="protein sequence ID" value="MEN2785200.1"/>
    <property type="molecule type" value="Genomic_DNA"/>
</dbReference>
<comment type="caution">
    <text evidence="5">The sequence shown here is derived from an EMBL/GenBank/DDBJ whole genome shotgun (WGS) entry which is preliminary data.</text>
</comment>
<dbReference type="GO" id="GO:0008168">
    <property type="term" value="F:methyltransferase activity"/>
    <property type="evidence" value="ECO:0007669"/>
    <property type="project" value="UniProtKB-KW"/>
</dbReference>
<feature type="domain" description="Methyltransferase type 11" evidence="4">
    <location>
        <begin position="52"/>
        <end position="132"/>
    </location>
</feature>
<evidence type="ECO:0000256" key="1">
    <source>
        <dbReference type="ARBA" id="ARBA00022603"/>
    </source>
</evidence>
<keyword evidence="6" id="KW-1185">Reference proteome</keyword>
<dbReference type="GO" id="GO:0032259">
    <property type="term" value="P:methylation"/>
    <property type="evidence" value="ECO:0007669"/>
    <property type="project" value="UniProtKB-KW"/>
</dbReference>
<feature type="region of interest" description="Disordered" evidence="3">
    <location>
        <begin position="253"/>
        <end position="278"/>
    </location>
</feature>
<dbReference type="CDD" id="cd02440">
    <property type="entry name" value="AdoMet_MTases"/>
    <property type="match status" value="1"/>
</dbReference>
<dbReference type="InterPro" id="IPR050602">
    <property type="entry name" value="Malonyl-ACP_OMT"/>
</dbReference>
<dbReference type="Pfam" id="PF08241">
    <property type="entry name" value="Methyltransf_11"/>
    <property type="match status" value="1"/>
</dbReference>
<dbReference type="Gene3D" id="3.40.50.150">
    <property type="entry name" value="Vaccinia Virus protein VP39"/>
    <property type="match status" value="1"/>
</dbReference>